<dbReference type="InterPro" id="IPR011335">
    <property type="entry name" value="Restrct_endonuc-II-like"/>
</dbReference>
<keyword evidence="2" id="KW-0255">Endonuclease</keyword>
<sequence length="206" mass="23284">MVRVYFREVDRTIGGLSVQTETREATRRRFTVHEYHRMAEAGILHEDDRVELIDGEIVEMSRIDSRHALCVSLLNRLLVRGVGDRAIVSPQNPVRLDERHEPQPDLTVIRDRAYGRSLPTPGDTLLLIEVSDTILSYDRNVKLPIYARAGIPEVWIVDVNGQKVERHTGPSGASYRHTELARKGETLASTTLPDLTLRADDVLGRT</sequence>
<dbReference type="EMBL" id="CP045119">
    <property type="protein sequence ID" value="QIN84030.1"/>
    <property type="molecule type" value="Genomic_DNA"/>
</dbReference>
<dbReference type="Pfam" id="PF05685">
    <property type="entry name" value="Uma2"/>
    <property type="match status" value="1"/>
</dbReference>
<dbReference type="SUPFAM" id="SSF52980">
    <property type="entry name" value="Restriction endonuclease-like"/>
    <property type="match status" value="1"/>
</dbReference>
<accession>A0A6G8QC12</accession>
<dbReference type="CDD" id="cd06260">
    <property type="entry name" value="DUF820-like"/>
    <property type="match status" value="1"/>
</dbReference>
<dbReference type="InterPro" id="IPR008538">
    <property type="entry name" value="Uma2"/>
</dbReference>
<dbReference type="Gene3D" id="3.90.1570.10">
    <property type="entry name" value="tt1808, chain A"/>
    <property type="match status" value="1"/>
</dbReference>
<dbReference type="KEGG" id="rub:GBA63_16300"/>
<dbReference type="AlphaFoldDB" id="A0A6G8QC12"/>
<gene>
    <name evidence="2" type="ORF">GBA63_16300</name>
</gene>
<evidence type="ECO:0000313" key="2">
    <source>
        <dbReference type="EMBL" id="QIN84030.1"/>
    </source>
</evidence>
<keyword evidence="2" id="KW-0378">Hydrolase</keyword>
<dbReference type="InterPro" id="IPR012296">
    <property type="entry name" value="Nuclease_put_TT1808"/>
</dbReference>
<keyword evidence="3" id="KW-1185">Reference proteome</keyword>
<dbReference type="GO" id="GO:0004519">
    <property type="term" value="F:endonuclease activity"/>
    <property type="evidence" value="ECO:0007669"/>
    <property type="project" value="UniProtKB-KW"/>
</dbReference>
<evidence type="ECO:0000313" key="3">
    <source>
        <dbReference type="Proteomes" id="UP000501452"/>
    </source>
</evidence>
<organism evidence="2 3">
    <name type="scientific">Rubrobacter tropicus</name>
    <dbReference type="NCBI Taxonomy" id="2653851"/>
    <lineage>
        <taxon>Bacteria</taxon>
        <taxon>Bacillati</taxon>
        <taxon>Actinomycetota</taxon>
        <taxon>Rubrobacteria</taxon>
        <taxon>Rubrobacterales</taxon>
        <taxon>Rubrobacteraceae</taxon>
        <taxon>Rubrobacter</taxon>
    </lineage>
</organism>
<dbReference type="Proteomes" id="UP000501452">
    <property type="component" value="Chromosome"/>
</dbReference>
<proteinExistence type="predicted"/>
<protein>
    <submittedName>
        <fullName evidence="2">Uma2 family endonuclease</fullName>
    </submittedName>
</protein>
<dbReference type="PANTHER" id="PTHR35400:SF1">
    <property type="entry name" value="SLR1083 PROTEIN"/>
    <property type="match status" value="1"/>
</dbReference>
<feature type="domain" description="Putative restriction endonuclease" evidence="1">
    <location>
        <begin position="33"/>
        <end position="198"/>
    </location>
</feature>
<keyword evidence="2" id="KW-0540">Nuclease</keyword>
<evidence type="ECO:0000259" key="1">
    <source>
        <dbReference type="Pfam" id="PF05685"/>
    </source>
</evidence>
<dbReference type="PANTHER" id="PTHR35400">
    <property type="entry name" value="SLR1083 PROTEIN"/>
    <property type="match status" value="1"/>
</dbReference>
<reference evidence="2 3" key="1">
    <citation type="submission" date="2019-10" db="EMBL/GenBank/DDBJ databases">
        <title>Rubrobacter sp nov SCSIO 52090 isolated from a deep-sea sediment in the South China Sea.</title>
        <authorList>
            <person name="Chen R.W."/>
        </authorList>
    </citation>
    <scope>NUCLEOTIDE SEQUENCE [LARGE SCALE GENOMIC DNA]</scope>
    <source>
        <strain evidence="2 3">SCSIO 52909</strain>
    </source>
</reference>
<name>A0A6G8QC12_9ACTN</name>